<name>A0A1I7TS23_9PELO</name>
<keyword evidence="1" id="KW-1185">Reference proteome</keyword>
<evidence type="ECO:0000313" key="2">
    <source>
        <dbReference type="WBParaSite" id="Csp11.Scaffold629.g11206.t1"/>
    </source>
</evidence>
<dbReference type="WBParaSite" id="Csp11.Scaffold629.g11206.t1">
    <property type="protein sequence ID" value="Csp11.Scaffold629.g11206.t1"/>
    <property type="gene ID" value="Csp11.Scaffold629.g11206"/>
</dbReference>
<accession>A0A1I7TS23</accession>
<proteinExistence type="predicted"/>
<dbReference type="AlphaFoldDB" id="A0A1I7TS23"/>
<dbReference type="Proteomes" id="UP000095282">
    <property type="component" value="Unplaced"/>
</dbReference>
<reference evidence="2" key="1">
    <citation type="submission" date="2016-11" db="UniProtKB">
        <authorList>
            <consortium name="WormBaseParasite"/>
        </authorList>
    </citation>
    <scope>IDENTIFICATION</scope>
</reference>
<evidence type="ECO:0000313" key="1">
    <source>
        <dbReference type="Proteomes" id="UP000095282"/>
    </source>
</evidence>
<protein>
    <submittedName>
        <fullName evidence="2">AraC family transcriptional regulator</fullName>
    </submittedName>
</protein>
<sequence>MDYQRLTDGIQVFENDRSLRRSYSYSVPDYGHYGLYYGHYGPALLERFEFEGGSDIQSITGKRATFQQDPRVHHDRNGAREEGFLLFQFVVWDD</sequence>
<organism evidence="1 2">
    <name type="scientific">Caenorhabditis tropicalis</name>
    <dbReference type="NCBI Taxonomy" id="1561998"/>
    <lineage>
        <taxon>Eukaryota</taxon>
        <taxon>Metazoa</taxon>
        <taxon>Ecdysozoa</taxon>
        <taxon>Nematoda</taxon>
        <taxon>Chromadorea</taxon>
        <taxon>Rhabditida</taxon>
        <taxon>Rhabditina</taxon>
        <taxon>Rhabditomorpha</taxon>
        <taxon>Rhabditoidea</taxon>
        <taxon>Rhabditidae</taxon>
        <taxon>Peloderinae</taxon>
        <taxon>Caenorhabditis</taxon>
    </lineage>
</organism>